<dbReference type="InterPro" id="IPR010285">
    <property type="entry name" value="DNA_helicase_pif1-like_DEAD"/>
</dbReference>
<evidence type="ECO:0000259" key="3">
    <source>
        <dbReference type="Pfam" id="PF14214"/>
    </source>
</evidence>
<gene>
    <name evidence="6" type="primary">LOC112048424</name>
</gene>
<dbReference type="EC" id="5.6.2.3" evidence="1"/>
<dbReference type="InterPro" id="IPR027417">
    <property type="entry name" value="P-loop_NTPase"/>
</dbReference>
<dbReference type="InterPro" id="IPR025476">
    <property type="entry name" value="Helitron_helicase-like"/>
</dbReference>
<evidence type="ECO:0000313" key="6">
    <source>
        <dbReference type="RefSeq" id="XP_052744525.1"/>
    </source>
</evidence>
<dbReference type="Pfam" id="PF05970">
    <property type="entry name" value="PIF1"/>
    <property type="match status" value="1"/>
</dbReference>
<keyword evidence="1" id="KW-0067">ATP-binding</keyword>
<dbReference type="SUPFAM" id="SSF52540">
    <property type="entry name" value="P-loop containing nucleoside triphosphate hydrolases"/>
    <property type="match status" value="2"/>
</dbReference>
<dbReference type="Proteomes" id="UP001652582">
    <property type="component" value="Chromosome 23"/>
</dbReference>
<dbReference type="GeneID" id="112048424"/>
<dbReference type="Gene3D" id="3.40.50.300">
    <property type="entry name" value="P-loop containing nucleotide triphosphate hydrolases"/>
    <property type="match status" value="1"/>
</dbReference>
<dbReference type="Pfam" id="PF21530">
    <property type="entry name" value="Pif1_2B_dom"/>
    <property type="match status" value="1"/>
</dbReference>
<keyword evidence="1" id="KW-0234">DNA repair</keyword>
<evidence type="ECO:0000313" key="5">
    <source>
        <dbReference type="Proteomes" id="UP001652582"/>
    </source>
</evidence>
<keyword evidence="1" id="KW-0378">Hydrolase</keyword>
<comment type="catalytic activity">
    <reaction evidence="1">
        <text>ATP + H2O = ADP + phosphate + H(+)</text>
        <dbReference type="Rhea" id="RHEA:13065"/>
        <dbReference type="ChEBI" id="CHEBI:15377"/>
        <dbReference type="ChEBI" id="CHEBI:15378"/>
        <dbReference type="ChEBI" id="CHEBI:30616"/>
        <dbReference type="ChEBI" id="CHEBI:43474"/>
        <dbReference type="ChEBI" id="CHEBI:456216"/>
        <dbReference type="EC" id="5.6.2.3"/>
    </reaction>
</comment>
<dbReference type="RefSeq" id="XP_052744525.1">
    <property type="nucleotide sequence ID" value="XM_052888565.1"/>
</dbReference>
<keyword evidence="1" id="KW-0227">DNA damage</keyword>
<evidence type="ECO:0000259" key="4">
    <source>
        <dbReference type="Pfam" id="PF21530"/>
    </source>
</evidence>
<dbReference type="PANTHER" id="PTHR10492">
    <property type="match status" value="1"/>
</dbReference>
<keyword evidence="1" id="KW-0347">Helicase</keyword>
<accession>A0ABM3LZM6</accession>
<keyword evidence="5" id="KW-1185">Reference proteome</keyword>
<keyword evidence="1" id="KW-0233">DNA recombination</keyword>
<dbReference type="InterPro" id="IPR049163">
    <property type="entry name" value="Pif1-like_2B_dom"/>
</dbReference>
<organism evidence="5 6">
    <name type="scientific">Bicyclus anynana</name>
    <name type="common">Squinting bush brown butterfly</name>
    <dbReference type="NCBI Taxonomy" id="110368"/>
    <lineage>
        <taxon>Eukaryota</taxon>
        <taxon>Metazoa</taxon>
        <taxon>Ecdysozoa</taxon>
        <taxon>Arthropoda</taxon>
        <taxon>Hexapoda</taxon>
        <taxon>Insecta</taxon>
        <taxon>Pterygota</taxon>
        <taxon>Neoptera</taxon>
        <taxon>Endopterygota</taxon>
        <taxon>Lepidoptera</taxon>
        <taxon>Glossata</taxon>
        <taxon>Ditrysia</taxon>
        <taxon>Papilionoidea</taxon>
        <taxon>Nymphalidae</taxon>
        <taxon>Satyrinae</taxon>
        <taxon>Satyrini</taxon>
        <taxon>Mycalesina</taxon>
        <taxon>Bicyclus</taxon>
    </lineage>
</organism>
<name>A0ABM3LZM6_BICAN</name>
<feature type="domain" description="Helitron helicase-like" evidence="3">
    <location>
        <begin position="181"/>
        <end position="361"/>
    </location>
</feature>
<feature type="domain" description="DNA helicase Pif1-like DEAD-box helicase" evidence="2">
    <location>
        <begin position="823"/>
        <end position="1036"/>
    </location>
</feature>
<evidence type="ECO:0000259" key="2">
    <source>
        <dbReference type="Pfam" id="PF05970"/>
    </source>
</evidence>
<protein>
    <recommendedName>
        <fullName evidence="1">ATP-dependent DNA helicase</fullName>
        <ecNumber evidence="1">5.6.2.3</ecNumber>
    </recommendedName>
</protein>
<dbReference type="Pfam" id="PF14214">
    <property type="entry name" value="Helitron_like_N"/>
    <property type="match status" value="1"/>
</dbReference>
<comment type="cofactor">
    <cofactor evidence="1">
        <name>Mg(2+)</name>
        <dbReference type="ChEBI" id="CHEBI:18420"/>
    </cofactor>
</comment>
<sequence>MLQIQGQIYHQAGSLLPYPDADHQFLQIYFIGDENRELDQRCAIVSNTRREIIRELQRFFHQHNALVQLFKIALDRMPTDNHKIVIRADRTPFGEHARRFNAPTIDEVAIVILGDQFQSRDIVLHRRNEQLQRVSELHRSYDALQYPILHWKGDDGYHINIPMIDPRTGLHIQKKVSAMNFYSYRLMIRPQEQNYILKCGKLYHQYIVDMYAKIETERLNYIRFNQAKLRSEEYIHLQDAIANDANVNDIGRLTILPSSYIGSPRHMNEYAQDAMSYVRKYGRPDLFITFTCNPQWDDIKNNLFEGQSTTDRHDITARVFRRKLKALMDLIVKLRVFGEVRCHMYSIEWQKRGLPHAHILIWLVNKITPDQIDNVISGEIPDQTVDPELFDVVVKNMIHGPCGELNMNSPCMIDGKCSKRYPRQLTSDTITGNDGYPLYRRRSPNDNGKTATIRMRNQDVEVDNRWVVPYCPLLSKIFKAHINVEYCNSVKSIKYICKYVNKGSDMAVFGVAGDNRNDEITQYQLGRYISSNEAVWRILSFPMHERHPVVVHLAVHLENGQRIYFNEANALERAAHPPATTLTAFFKLCETDTFARNLLYSEVPQYYTWNVSSKKFQRRKQGTAVDGHSGIFKTDAIGRMYTVHPNNAECFYLRLLLVNVNGPKSFQELRTVDGHLCQTYREACQLLHLLEDDAHWDSTLNDASTSAHPQQIRMLFAIILSTCMPSNPLELWNKYKNYMAEDILIRMRHHARNPDLLITLEMCNEALIIIEDICLTIANKALVQLGMTAPNRPMHDLFDRELQREQEFNCNDLRLFVQSNITKLNIQQKHVYDTIMQAVSNNAGGLYFLDAPGGTGKTFVISLILATIRSDQKIALALASSGIAATLLEGGRTAHSALKLPLNVQVIETPTCNISRNSAMAKVLRLTSIILWDECTMANKKSLEAFNRTMQDLRGNQQLFGGALILLSGDFRQTLPVIPRSTPADEINACLKSSVLWRYLQKLTLNINMRVHLQNDPAAHEFSKQLLEIGDGKIQIDRTNGLIAVPNNFCTIAQSIDELIECVFPNIVQNYRNHDWLTERAILAPKNIHVNAINFQIQAKLPGVVTKYKSIDSVMNQDEAMNYPIEFLNSLEPAGMPPHCLNLKVGSSIILLRNINPPKLCNGTRLAVKKLLPNLIEATILTGKSKGEVVLIPRIPMIPTDMPFEFKRLQYPVRLSFAMSINKAQASSLARQPREANPRSVKTRLGRGKRTRCLARACRDPSQTLSVFVHAQRRLSRGDIYKSNWYAYEAFSFLGDRNHPGNTQDTLPEDNEAASRGKRCEANVRGCLAKLLAQSVRGQRLMNV</sequence>
<dbReference type="PANTHER" id="PTHR10492:SF57">
    <property type="entry name" value="ATP-DEPENDENT DNA HELICASE"/>
    <property type="match status" value="1"/>
</dbReference>
<comment type="similarity">
    <text evidence="1">Belongs to the helicase family.</text>
</comment>
<proteinExistence type="inferred from homology"/>
<evidence type="ECO:0000256" key="1">
    <source>
        <dbReference type="RuleBase" id="RU363044"/>
    </source>
</evidence>
<reference evidence="6" key="1">
    <citation type="submission" date="2025-08" db="UniProtKB">
        <authorList>
            <consortium name="RefSeq"/>
        </authorList>
    </citation>
    <scope>IDENTIFICATION</scope>
</reference>
<keyword evidence="1" id="KW-0547">Nucleotide-binding</keyword>
<feature type="domain" description="DNA helicase Pif1-like 2B" evidence="4">
    <location>
        <begin position="1126"/>
        <end position="1171"/>
    </location>
</feature>